<name>A0A2H3C1V9_9AGAR</name>
<sequence length="197" mass="21793">MGHEDGKKTDPDTIVYEWPSCLGSFVRRRRKEERRGNVGRQRRKSPWWKAAIETGNSFVVAKADTSAMASTYLPQYDDGAHQPKDTTGIAMIRPKENPMTPQSTCCAQEHPPALPRKVVAYLLRINGIIGLRGWIACNETETFGGDLAVHEALDASPGHRIYRTPDANPALQPLGIATNEMIVPAFAGIGRVKRRDS</sequence>
<gene>
    <name evidence="1" type="ORF">ARMSODRAFT_974603</name>
</gene>
<accession>A0A2H3C1V9</accession>
<evidence type="ECO:0000313" key="1">
    <source>
        <dbReference type="EMBL" id="PBK70113.1"/>
    </source>
</evidence>
<dbReference type="EMBL" id="KZ293427">
    <property type="protein sequence ID" value="PBK70113.1"/>
    <property type="molecule type" value="Genomic_DNA"/>
</dbReference>
<protein>
    <submittedName>
        <fullName evidence="1">Uncharacterized protein</fullName>
    </submittedName>
</protein>
<keyword evidence="2" id="KW-1185">Reference proteome</keyword>
<proteinExistence type="predicted"/>
<evidence type="ECO:0000313" key="2">
    <source>
        <dbReference type="Proteomes" id="UP000218334"/>
    </source>
</evidence>
<reference evidence="2" key="1">
    <citation type="journal article" date="2017" name="Nat. Ecol. Evol.">
        <title>Genome expansion and lineage-specific genetic innovations in the forest pathogenic fungi Armillaria.</title>
        <authorList>
            <person name="Sipos G."/>
            <person name="Prasanna A.N."/>
            <person name="Walter M.C."/>
            <person name="O'Connor E."/>
            <person name="Balint B."/>
            <person name="Krizsan K."/>
            <person name="Kiss B."/>
            <person name="Hess J."/>
            <person name="Varga T."/>
            <person name="Slot J."/>
            <person name="Riley R."/>
            <person name="Boka B."/>
            <person name="Rigling D."/>
            <person name="Barry K."/>
            <person name="Lee J."/>
            <person name="Mihaltcheva S."/>
            <person name="LaButti K."/>
            <person name="Lipzen A."/>
            <person name="Waldron R."/>
            <person name="Moloney N.M."/>
            <person name="Sperisen C."/>
            <person name="Kredics L."/>
            <person name="Vagvoelgyi C."/>
            <person name="Patrignani A."/>
            <person name="Fitzpatrick D."/>
            <person name="Nagy I."/>
            <person name="Doyle S."/>
            <person name="Anderson J.B."/>
            <person name="Grigoriev I.V."/>
            <person name="Gueldener U."/>
            <person name="Muensterkoetter M."/>
            <person name="Nagy L.G."/>
        </authorList>
    </citation>
    <scope>NUCLEOTIDE SEQUENCE [LARGE SCALE GENOMIC DNA]</scope>
    <source>
        <strain evidence="2">28-4</strain>
    </source>
</reference>
<dbReference type="AlphaFoldDB" id="A0A2H3C1V9"/>
<dbReference type="Proteomes" id="UP000218334">
    <property type="component" value="Unassembled WGS sequence"/>
</dbReference>
<organism evidence="1 2">
    <name type="scientific">Armillaria solidipes</name>
    <dbReference type="NCBI Taxonomy" id="1076256"/>
    <lineage>
        <taxon>Eukaryota</taxon>
        <taxon>Fungi</taxon>
        <taxon>Dikarya</taxon>
        <taxon>Basidiomycota</taxon>
        <taxon>Agaricomycotina</taxon>
        <taxon>Agaricomycetes</taxon>
        <taxon>Agaricomycetidae</taxon>
        <taxon>Agaricales</taxon>
        <taxon>Marasmiineae</taxon>
        <taxon>Physalacriaceae</taxon>
        <taxon>Armillaria</taxon>
    </lineage>
</organism>